<dbReference type="AlphaFoldDB" id="A0A2V4V8C4"/>
<evidence type="ECO:0000313" key="3">
    <source>
        <dbReference type="EMBL" id="PYE48825.1"/>
    </source>
</evidence>
<keyword evidence="6" id="KW-1185">Reference proteome</keyword>
<dbReference type="Pfam" id="PF13466">
    <property type="entry name" value="STAS_2"/>
    <property type="match status" value="1"/>
</dbReference>
<proteinExistence type="predicted"/>
<reference evidence="4 6" key="2">
    <citation type="submission" date="2020-06" db="EMBL/GenBank/DDBJ databases">
        <title>Complete genome of Paenibacillus barcinonensis KACC11450.</title>
        <authorList>
            <person name="Kim M."/>
            <person name="Park Y.-J."/>
            <person name="Shin J.-H."/>
        </authorList>
    </citation>
    <scope>NUCLEOTIDE SEQUENCE [LARGE SCALE GENOMIC DNA]</scope>
    <source>
        <strain evidence="4 6">KACC11450</strain>
    </source>
</reference>
<feature type="region of interest" description="Disordered" evidence="1">
    <location>
        <begin position="102"/>
        <end position="143"/>
    </location>
</feature>
<evidence type="ECO:0000259" key="2">
    <source>
        <dbReference type="PROSITE" id="PS50801"/>
    </source>
</evidence>
<dbReference type="CDD" id="cd07043">
    <property type="entry name" value="STAS_anti-anti-sigma_factors"/>
    <property type="match status" value="1"/>
</dbReference>
<dbReference type="RefSeq" id="WP_110896987.1">
    <property type="nucleotide sequence ID" value="NZ_CP054614.1"/>
</dbReference>
<dbReference type="PANTHER" id="PTHR33495">
    <property type="entry name" value="ANTI-SIGMA FACTOR ANTAGONIST TM_1081-RELATED-RELATED"/>
    <property type="match status" value="1"/>
</dbReference>
<dbReference type="InterPro" id="IPR036513">
    <property type="entry name" value="STAS_dom_sf"/>
</dbReference>
<gene>
    <name evidence="3" type="ORF">DFQ00_107118</name>
    <name evidence="4" type="ORF">HUB98_16560</name>
</gene>
<dbReference type="InterPro" id="IPR002645">
    <property type="entry name" value="STAS_dom"/>
</dbReference>
<name>A0A2V4V8C4_PAEBA</name>
<dbReference type="Gene3D" id="3.30.750.24">
    <property type="entry name" value="STAS domain"/>
    <property type="match status" value="1"/>
</dbReference>
<dbReference type="Proteomes" id="UP000247790">
    <property type="component" value="Unassembled WGS sequence"/>
</dbReference>
<feature type="compositionally biased region" description="Acidic residues" evidence="1">
    <location>
        <begin position="102"/>
        <end position="116"/>
    </location>
</feature>
<evidence type="ECO:0000313" key="5">
    <source>
        <dbReference type="Proteomes" id="UP000247790"/>
    </source>
</evidence>
<dbReference type="EMBL" id="QJSW01000007">
    <property type="protein sequence ID" value="PYE48825.1"/>
    <property type="molecule type" value="Genomic_DNA"/>
</dbReference>
<dbReference type="SUPFAM" id="SSF52091">
    <property type="entry name" value="SpoIIaa-like"/>
    <property type="match status" value="1"/>
</dbReference>
<accession>A0A2V4V8C4</accession>
<evidence type="ECO:0000313" key="4">
    <source>
        <dbReference type="EMBL" id="QKS57749.1"/>
    </source>
</evidence>
<evidence type="ECO:0000313" key="6">
    <source>
        <dbReference type="Proteomes" id="UP000509327"/>
    </source>
</evidence>
<dbReference type="EMBL" id="CP054614">
    <property type="protein sequence ID" value="QKS57749.1"/>
    <property type="molecule type" value="Genomic_DNA"/>
</dbReference>
<dbReference type="PROSITE" id="PS50801">
    <property type="entry name" value="STAS"/>
    <property type="match status" value="1"/>
</dbReference>
<evidence type="ECO:0000256" key="1">
    <source>
        <dbReference type="SAM" id="MobiDB-lite"/>
    </source>
</evidence>
<dbReference type="InterPro" id="IPR058548">
    <property type="entry name" value="MlaB-like_STAS"/>
</dbReference>
<protein>
    <submittedName>
        <fullName evidence="3">Anti-anti-sigma factor</fullName>
    </submittedName>
    <submittedName>
        <fullName evidence="4">STAS domain-containing protein</fullName>
    </submittedName>
</protein>
<feature type="domain" description="STAS" evidence="2">
    <location>
        <begin position="2"/>
        <end position="93"/>
    </location>
</feature>
<sequence length="143" mass="16042">MFNYALIQHEAQITVALQGDIDLDVTEVLQEEIAPQLVPPMQVEFDFTDVAFVDSSGIGLLITLIQGLKERGQKVLIRHVKPEVQYIFTLLQLPLILGEDVFDDQPQDSEERDSEEQTPFPDDNDHTADLTEIASEGDDTCDV</sequence>
<reference evidence="3 5" key="1">
    <citation type="submission" date="2018-06" db="EMBL/GenBank/DDBJ databases">
        <title>Genomic Encyclopedia of Type Strains, Phase III (KMG-III): the genomes of soil and plant-associated and newly described type strains.</title>
        <authorList>
            <person name="Whitman W."/>
        </authorList>
    </citation>
    <scope>NUCLEOTIDE SEQUENCE [LARGE SCALE GENOMIC DNA]</scope>
    <source>
        <strain evidence="3 5">CECT 7022</strain>
    </source>
</reference>
<organism evidence="3 5">
    <name type="scientific">Paenibacillus barcinonensis</name>
    <dbReference type="NCBI Taxonomy" id="198119"/>
    <lineage>
        <taxon>Bacteria</taxon>
        <taxon>Bacillati</taxon>
        <taxon>Bacillota</taxon>
        <taxon>Bacilli</taxon>
        <taxon>Bacillales</taxon>
        <taxon>Paenibacillaceae</taxon>
        <taxon>Paenibacillus</taxon>
    </lineage>
</organism>
<dbReference type="OrthoDB" id="2468251at2"/>
<dbReference type="Proteomes" id="UP000509327">
    <property type="component" value="Chromosome"/>
</dbReference>
<dbReference type="GO" id="GO:0043856">
    <property type="term" value="F:anti-sigma factor antagonist activity"/>
    <property type="evidence" value="ECO:0007669"/>
    <property type="project" value="TreeGrafter"/>
</dbReference>